<protein>
    <submittedName>
        <fullName evidence="2">1fcb9059-fa51-4d59-af9e-3b8d21f07b6d</fullName>
    </submittedName>
</protein>
<organism evidence="2 3">
    <name type="scientific">Thermothielavioides terrestris</name>
    <dbReference type="NCBI Taxonomy" id="2587410"/>
    <lineage>
        <taxon>Eukaryota</taxon>
        <taxon>Fungi</taxon>
        <taxon>Dikarya</taxon>
        <taxon>Ascomycota</taxon>
        <taxon>Pezizomycotina</taxon>
        <taxon>Sordariomycetes</taxon>
        <taxon>Sordariomycetidae</taxon>
        <taxon>Sordariales</taxon>
        <taxon>Chaetomiaceae</taxon>
        <taxon>Thermothielavioides</taxon>
    </lineage>
</organism>
<evidence type="ECO:0000313" key="2">
    <source>
        <dbReference type="EMBL" id="SPQ27511.1"/>
    </source>
</evidence>
<name>A0A3S4DAU6_9PEZI</name>
<feature type="compositionally biased region" description="Basic and acidic residues" evidence="1">
    <location>
        <begin position="37"/>
        <end position="55"/>
    </location>
</feature>
<dbReference type="Proteomes" id="UP000289323">
    <property type="component" value="Unassembled WGS sequence"/>
</dbReference>
<sequence length="63" mass="6629">MLAGDNGASILMTVVERIASLATPGLAGKVQTQNRAILEDHEGGKSHEDDREQGRKSIAARGT</sequence>
<evidence type="ECO:0000256" key="1">
    <source>
        <dbReference type="SAM" id="MobiDB-lite"/>
    </source>
</evidence>
<dbReference type="EMBL" id="OUUZ01000019">
    <property type="protein sequence ID" value="SPQ27511.1"/>
    <property type="molecule type" value="Genomic_DNA"/>
</dbReference>
<proteinExistence type="predicted"/>
<dbReference type="AlphaFoldDB" id="A0A3S4DAU6"/>
<accession>A0A3S4DAU6</accession>
<reference evidence="2 3" key="1">
    <citation type="submission" date="2018-04" db="EMBL/GenBank/DDBJ databases">
        <authorList>
            <person name="Huttner S."/>
            <person name="Dainat J."/>
        </authorList>
    </citation>
    <scope>NUCLEOTIDE SEQUENCE [LARGE SCALE GENOMIC DNA]</scope>
</reference>
<feature type="region of interest" description="Disordered" evidence="1">
    <location>
        <begin position="32"/>
        <end position="63"/>
    </location>
</feature>
<evidence type="ECO:0000313" key="3">
    <source>
        <dbReference type="Proteomes" id="UP000289323"/>
    </source>
</evidence>
<gene>
    <name evidence="2" type="ORF">TT172_LOCUS9930</name>
</gene>